<dbReference type="eggNOG" id="COG3706">
    <property type="taxonomic scope" value="Bacteria"/>
</dbReference>
<dbReference type="NCBIfam" id="TIGR00254">
    <property type="entry name" value="GGDEF"/>
    <property type="match status" value="1"/>
</dbReference>
<dbReference type="Pfam" id="PF12860">
    <property type="entry name" value="PAS_7"/>
    <property type="match status" value="1"/>
</dbReference>
<dbReference type="CDD" id="cd01949">
    <property type="entry name" value="GGDEF"/>
    <property type="match status" value="1"/>
</dbReference>
<gene>
    <name evidence="5" type="ordered locus">RPE_3333</name>
</gene>
<dbReference type="PANTHER" id="PTHR45138">
    <property type="entry name" value="REGULATORY COMPONENTS OF SENSORY TRANSDUCTION SYSTEM"/>
    <property type="match status" value="1"/>
</dbReference>
<organism evidence="5">
    <name type="scientific">Rhodopseudomonas palustris (strain BisA53)</name>
    <dbReference type="NCBI Taxonomy" id="316055"/>
    <lineage>
        <taxon>Bacteria</taxon>
        <taxon>Pseudomonadati</taxon>
        <taxon>Pseudomonadota</taxon>
        <taxon>Alphaproteobacteria</taxon>
        <taxon>Hyphomicrobiales</taxon>
        <taxon>Nitrobacteraceae</taxon>
        <taxon>Rhodopseudomonas</taxon>
    </lineage>
</organism>
<feature type="domain" description="GGDEF" evidence="4">
    <location>
        <begin position="194"/>
        <end position="327"/>
    </location>
</feature>
<dbReference type="HOGENOM" id="CLU_000445_11_4_5"/>
<evidence type="ECO:0000256" key="3">
    <source>
        <dbReference type="SAM" id="MobiDB-lite"/>
    </source>
</evidence>
<evidence type="ECO:0000259" key="4">
    <source>
        <dbReference type="PROSITE" id="PS50887"/>
    </source>
</evidence>
<dbReference type="InterPro" id="IPR050469">
    <property type="entry name" value="Diguanylate_Cyclase"/>
</dbReference>
<evidence type="ECO:0000313" key="5">
    <source>
        <dbReference type="EMBL" id="ABJ07265.1"/>
    </source>
</evidence>
<dbReference type="InterPro" id="IPR043128">
    <property type="entry name" value="Rev_trsase/Diguanyl_cyclase"/>
</dbReference>
<dbReference type="PANTHER" id="PTHR45138:SF9">
    <property type="entry name" value="DIGUANYLATE CYCLASE DGCM-RELATED"/>
    <property type="match status" value="1"/>
</dbReference>
<dbReference type="EMBL" id="CP000463">
    <property type="protein sequence ID" value="ABJ07265.1"/>
    <property type="molecule type" value="Genomic_DNA"/>
</dbReference>
<dbReference type="AlphaFoldDB" id="Q07LB9"/>
<evidence type="ECO:0000256" key="2">
    <source>
        <dbReference type="ARBA" id="ARBA00034247"/>
    </source>
</evidence>
<proteinExistence type="predicted"/>
<comment type="catalytic activity">
    <reaction evidence="2">
        <text>2 GTP = 3',3'-c-di-GMP + 2 diphosphate</text>
        <dbReference type="Rhea" id="RHEA:24898"/>
        <dbReference type="ChEBI" id="CHEBI:33019"/>
        <dbReference type="ChEBI" id="CHEBI:37565"/>
        <dbReference type="ChEBI" id="CHEBI:58805"/>
        <dbReference type="EC" id="2.7.7.65"/>
    </reaction>
</comment>
<dbReference type="KEGG" id="rpe:RPE_3333"/>
<dbReference type="InterPro" id="IPR029787">
    <property type="entry name" value="Nucleotide_cyclase"/>
</dbReference>
<dbReference type="Pfam" id="PF00990">
    <property type="entry name" value="GGDEF"/>
    <property type="match status" value="1"/>
</dbReference>
<dbReference type="SUPFAM" id="SSF55073">
    <property type="entry name" value="Nucleotide cyclase"/>
    <property type="match status" value="1"/>
</dbReference>
<reference evidence="5" key="1">
    <citation type="submission" date="2006-09" db="EMBL/GenBank/DDBJ databases">
        <title>Complete sequence of Rhodopseudomonas palustris BisA53.</title>
        <authorList>
            <consortium name="US DOE Joint Genome Institute"/>
            <person name="Copeland A."/>
            <person name="Lucas S."/>
            <person name="Lapidus A."/>
            <person name="Barry K."/>
            <person name="Detter J.C."/>
            <person name="Glavina del Rio T."/>
            <person name="Hammon N."/>
            <person name="Israni S."/>
            <person name="Dalin E."/>
            <person name="Tice H."/>
            <person name="Pitluck S."/>
            <person name="Chain P."/>
            <person name="Malfatti S."/>
            <person name="Shin M."/>
            <person name="Vergez L."/>
            <person name="Schmutz J."/>
            <person name="Larimer F."/>
            <person name="Land M."/>
            <person name="Hauser L."/>
            <person name="Pelletier D.A."/>
            <person name="Kyrpides N."/>
            <person name="Kim E."/>
            <person name="Harwood C.S."/>
            <person name="Oda Y."/>
            <person name="Richardson P."/>
        </authorList>
    </citation>
    <scope>NUCLEOTIDE SEQUENCE [LARGE SCALE GENOMIC DNA]</scope>
    <source>
        <strain evidence="5">BisA53</strain>
    </source>
</reference>
<sequence length="349" mass="37910">MQNGPKPSGEEEALQGSSVDPADLARLQRELSDARQSLETLYAALDNVDAGLLILNQDLRAVYSNPVLHVMFRANSAEEIREKRPLYAEMLAAAAQAVAVDLDDYVARRLAWVQSGDPNPMDLAMTDGTALRCHLAVLPSGGRMLIYSDVTDIVRHAQDLERLATTDGMTGVYNRRHFLTLADREWARARRYGRPISFLMIDIDYFKSINDGFGHHVGDEMIVHLANLARDCKRECDVLARIGGEEFALLLPETDLPQAQIIAERLRAEVAAKALVVASGSIPATVSIGVATSAAAMNDISDLMKAADQALYDAKHAGRNRVICRIAHDAAPGIAAQGLASSRESARIG</sequence>
<feature type="region of interest" description="Disordered" evidence="3">
    <location>
        <begin position="1"/>
        <end position="20"/>
    </location>
</feature>
<name>Q07LB9_RHOP5</name>
<protein>
    <recommendedName>
        <fullName evidence="1">diguanylate cyclase</fullName>
        <ecNumber evidence="1">2.7.7.65</ecNumber>
    </recommendedName>
</protein>
<dbReference type="SMART" id="SM00267">
    <property type="entry name" value="GGDEF"/>
    <property type="match status" value="1"/>
</dbReference>
<dbReference type="PROSITE" id="PS50887">
    <property type="entry name" value="GGDEF"/>
    <property type="match status" value="1"/>
</dbReference>
<accession>Q07LB9</accession>
<dbReference type="GO" id="GO:0052621">
    <property type="term" value="F:diguanylate cyclase activity"/>
    <property type="evidence" value="ECO:0007669"/>
    <property type="project" value="UniProtKB-EC"/>
</dbReference>
<dbReference type="Gene3D" id="3.30.70.270">
    <property type="match status" value="1"/>
</dbReference>
<dbReference type="FunFam" id="3.30.70.270:FF:000001">
    <property type="entry name" value="Diguanylate cyclase domain protein"/>
    <property type="match status" value="1"/>
</dbReference>
<dbReference type="InterPro" id="IPR000160">
    <property type="entry name" value="GGDEF_dom"/>
</dbReference>
<dbReference type="STRING" id="316055.RPE_3333"/>
<dbReference type="OrthoDB" id="9812260at2"/>
<dbReference type="EC" id="2.7.7.65" evidence="1"/>
<evidence type="ECO:0000256" key="1">
    <source>
        <dbReference type="ARBA" id="ARBA00012528"/>
    </source>
</evidence>